<evidence type="ECO:0000256" key="11">
    <source>
        <dbReference type="ARBA" id="ARBA00022840"/>
    </source>
</evidence>
<dbReference type="SUPFAM" id="SSF52009">
    <property type="entry name" value="Phosphohistidine domain"/>
    <property type="match status" value="1"/>
</dbReference>
<dbReference type="PANTHER" id="PTHR43030">
    <property type="entry name" value="PHOSPHOENOLPYRUVATE SYNTHASE"/>
    <property type="match status" value="1"/>
</dbReference>
<comment type="pathway">
    <text evidence="3">Carbohydrate biosynthesis; gluconeogenesis.</text>
</comment>
<evidence type="ECO:0000256" key="6">
    <source>
        <dbReference type="ARBA" id="ARBA00021623"/>
    </source>
</evidence>
<dbReference type="EMBL" id="DSDS01000149">
    <property type="protein sequence ID" value="HET98355.1"/>
    <property type="molecule type" value="Genomic_DNA"/>
</dbReference>
<comment type="caution">
    <text evidence="17">The sequence shown here is derived from an EMBL/GenBank/DDBJ whole genome shotgun (WGS) entry which is preliminary data.</text>
</comment>
<keyword evidence="7" id="KW-0808">Transferase</keyword>
<evidence type="ECO:0000313" key="17">
    <source>
        <dbReference type="EMBL" id="HET98355.1"/>
    </source>
</evidence>
<comment type="similarity">
    <text evidence="4">Belongs to the PEP-utilizing enzyme family.</text>
</comment>
<feature type="domain" description="PEP-utilising enzyme mobile" evidence="15">
    <location>
        <begin position="485"/>
        <end position="555"/>
    </location>
</feature>
<evidence type="ECO:0000256" key="10">
    <source>
        <dbReference type="ARBA" id="ARBA00022777"/>
    </source>
</evidence>
<keyword evidence="10" id="KW-0418">Kinase</keyword>
<comment type="cofactor">
    <cofactor evidence="1">
        <name>Mg(2+)</name>
        <dbReference type="ChEBI" id="CHEBI:18420"/>
    </cofactor>
</comment>
<dbReference type="Gene3D" id="3.30.1490.20">
    <property type="entry name" value="ATP-grasp fold, A domain"/>
    <property type="match status" value="1"/>
</dbReference>
<evidence type="ECO:0000259" key="16">
    <source>
        <dbReference type="Pfam" id="PF01326"/>
    </source>
</evidence>
<dbReference type="EC" id="2.7.9.2" evidence="5"/>
<evidence type="ECO:0000256" key="9">
    <source>
        <dbReference type="ARBA" id="ARBA00022741"/>
    </source>
</evidence>
<dbReference type="InterPro" id="IPR006319">
    <property type="entry name" value="PEP_synth"/>
</dbReference>
<protein>
    <recommendedName>
        <fullName evidence="6">Phosphoenolpyruvate synthase</fullName>
        <ecNumber evidence="5">2.7.9.2</ecNumber>
    </recommendedName>
    <alternativeName>
        <fullName evidence="13">Pyruvate, water dikinase</fullName>
    </alternativeName>
</protein>
<dbReference type="GO" id="GO:0008986">
    <property type="term" value="F:pyruvate, water dikinase activity"/>
    <property type="evidence" value="ECO:0007669"/>
    <property type="project" value="UniProtKB-EC"/>
</dbReference>
<evidence type="ECO:0000256" key="5">
    <source>
        <dbReference type="ARBA" id="ARBA00011996"/>
    </source>
</evidence>
<gene>
    <name evidence="17" type="ORF">ENN98_06645</name>
</gene>
<dbReference type="Pfam" id="PF01326">
    <property type="entry name" value="PPDK_N"/>
    <property type="match status" value="1"/>
</dbReference>
<evidence type="ECO:0000256" key="12">
    <source>
        <dbReference type="ARBA" id="ARBA00022842"/>
    </source>
</evidence>
<dbReference type="PANTHER" id="PTHR43030:SF1">
    <property type="entry name" value="PHOSPHOENOLPYRUVATE SYNTHASE"/>
    <property type="match status" value="1"/>
</dbReference>
<evidence type="ECO:0000256" key="4">
    <source>
        <dbReference type="ARBA" id="ARBA00007837"/>
    </source>
</evidence>
<comment type="catalytic activity">
    <reaction evidence="14">
        <text>pyruvate + ATP + H2O = phosphoenolpyruvate + AMP + phosphate + 2 H(+)</text>
        <dbReference type="Rhea" id="RHEA:11364"/>
        <dbReference type="ChEBI" id="CHEBI:15361"/>
        <dbReference type="ChEBI" id="CHEBI:15377"/>
        <dbReference type="ChEBI" id="CHEBI:15378"/>
        <dbReference type="ChEBI" id="CHEBI:30616"/>
        <dbReference type="ChEBI" id="CHEBI:43474"/>
        <dbReference type="ChEBI" id="CHEBI:58702"/>
        <dbReference type="ChEBI" id="CHEBI:456215"/>
        <dbReference type="EC" id="2.7.9.2"/>
    </reaction>
</comment>
<keyword evidence="12" id="KW-0460">Magnesium</keyword>
<dbReference type="InterPro" id="IPR008279">
    <property type="entry name" value="PEP-util_enz_mobile_dom"/>
</dbReference>
<keyword evidence="8" id="KW-0479">Metal-binding</keyword>
<organism evidence="17">
    <name type="scientific">Desulfurivibrio alkaliphilus</name>
    <dbReference type="NCBI Taxonomy" id="427923"/>
    <lineage>
        <taxon>Bacteria</taxon>
        <taxon>Pseudomonadati</taxon>
        <taxon>Thermodesulfobacteriota</taxon>
        <taxon>Desulfobulbia</taxon>
        <taxon>Desulfobulbales</taxon>
        <taxon>Desulfobulbaceae</taxon>
        <taxon>Desulfurivibrio</taxon>
    </lineage>
</organism>
<evidence type="ECO:0000256" key="8">
    <source>
        <dbReference type="ARBA" id="ARBA00022723"/>
    </source>
</evidence>
<dbReference type="InterPro" id="IPR002192">
    <property type="entry name" value="PPDK_AMP/ATP-bd"/>
</dbReference>
<sequence>MSGNDSSSMLWARINSWAERTFTPDKVVRRRFELFQRLLRADRSCLKLITMLEEMQQRPIYVDWSRIALLVEALATALARLVDCLQKMRPGEYEQLTSSHARILDQLRPLLSSPRGGATPPYTLLLEEAWAYPELLGGKAAILARIRHETRIPVPPGLVVTTSAFHAFLEENGLQSAIARQLRSLSLGRPERLPSVAAALQEIIMAGEVPEEVRVAIGDGLGRITAGGPVATWAVRSSAMAEDGEISFAGQYASVLDVEQRDICTAYKTVLASKYSPRALTYRLHSGLEDGQTAMAVLILPMLAPRVSGVMYTLDPLDLCRGACLVITAVPGLGSRLVDGSTVPDILLVSRQDPAQFLARQAAPGSNRGGSRPARGAGSDELCLADASATALAKWGLELEALLGTPQDVEWSQDQTDKLIILQSRSIGGSCTPGAEALPREEHPATPPPTKHVGVLLEVGTPASVGIAAGPVYRISGEAELDQVPAGVVLVTPGIPPALVQLAQKVQAVLAEQGSKASHFASVAREFRLPVVVGLGDMANTLAPGRTVTVDAYRGVVYEGEVEELLLWQERQQAKPPSPFQHRLAPILELITPLNLIDPQGADFTPDNCRTFHDLVRFVHEMGTREMFALAEEGGNRLRRAKTLETEIPIVIQVMDLGEGLAAAAEADRSVTPEQLRSAPMRAVWVGLTDGEIKWDKGLLHLDWERFDQLSGGIFSLKSSQLASYALVAKNYAHLLLRFGYHFAVVDALSGQRPEENHIQFRFKGGGGSPEKKGWRLAMIARVLLHFGFQVQVRGDMLEAKCMRRDHQATQLRLRILGYLLGRTPLLDMALQNQDDALRMADKLVKKWTNP</sequence>
<accession>A0A7C2XAJ6</accession>
<name>A0A7C2XAJ6_9BACT</name>
<feature type="domain" description="Pyruvate phosphate dikinase AMP/ATP-binding" evidence="16">
    <location>
        <begin position="134"/>
        <end position="427"/>
    </location>
</feature>
<dbReference type="Gene3D" id="3.50.30.10">
    <property type="entry name" value="Phosphohistidine domain"/>
    <property type="match status" value="1"/>
</dbReference>
<comment type="function">
    <text evidence="2">Catalyzes the phosphorylation of pyruvate to phosphoenolpyruvate.</text>
</comment>
<reference evidence="17" key="1">
    <citation type="journal article" date="2020" name="mSystems">
        <title>Genome- and Community-Level Interaction Insights into Carbon Utilization and Element Cycling Functions of Hydrothermarchaeota in Hydrothermal Sediment.</title>
        <authorList>
            <person name="Zhou Z."/>
            <person name="Liu Y."/>
            <person name="Xu W."/>
            <person name="Pan J."/>
            <person name="Luo Z.H."/>
            <person name="Li M."/>
        </authorList>
    </citation>
    <scope>NUCLEOTIDE SEQUENCE [LARGE SCALE GENOMIC DNA]</scope>
    <source>
        <strain evidence="17">SpSt-1224</strain>
    </source>
</reference>
<evidence type="ECO:0000256" key="2">
    <source>
        <dbReference type="ARBA" id="ARBA00002988"/>
    </source>
</evidence>
<dbReference type="UniPathway" id="UPA00138"/>
<evidence type="ECO:0000256" key="14">
    <source>
        <dbReference type="ARBA" id="ARBA00047700"/>
    </source>
</evidence>
<evidence type="ECO:0000256" key="1">
    <source>
        <dbReference type="ARBA" id="ARBA00001946"/>
    </source>
</evidence>
<dbReference type="Proteomes" id="UP000885986">
    <property type="component" value="Unassembled WGS sequence"/>
</dbReference>
<dbReference type="AlphaFoldDB" id="A0A7C2XAJ6"/>
<dbReference type="Pfam" id="PF00391">
    <property type="entry name" value="PEP-utilizers"/>
    <property type="match status" value="1"/>
</dbReference>
<dbReference type="InterPro" id="IPR036637">
    <property type="entry name" value="Phosphohistidine_dom_sf"/>
</dbReference>
<keyword evidence="9" id="KW-0547">Nucleotide-binding</keyword>
<dbReference type="Gene3D" id="3.30.470.20">
    <property type="entry name" value="ATP-grasp fold, B domain"/>
    <property type="match status" value="1"/>
</dbReference>
<evidence type="ECO:0000259" key="15">
    <source>
        <dbReference type="Pfam" id="PF00391"/>
    </source>
</evidence>
<evidence type="ECO:0000256" key="7">
    <source>
        <dbReference type="ARBA" id="ARBA00022679"/>
    </source>
</evidence>
<keyword evidence="11" id="KW-0067">ATP-binding</keyword>
<dbReference type="GO" id="GO:0046872">
    <property type="term" value="F:metal ion binding"/>
    <property type="evidence" value="ECO:0007669"/>
    <property type="project" value="UniProtKB-KW"/>
</dbReference>
<dbReference type="SUPFAM" id="SSF56059">
    <property type="entry name" value="Glutathione synthetase ATP-binding domain-like"/>
    <property type="match status" value="1"/>
</dbReference>
<dbReference type="GO" id="GO:0005524">
    <property type="term" value="F:ATP binding"/>
    <property type="evidence" value="ECO:0007669"/>
    <property type="project" value="UniProtKB-KW"/>
</dbReference>
<proteinExistence type="inferred from homology"/>
<evidence type="ECO:0000256" key="3">
    <source>
        <dbReference type="ARBA" id="ARBA00004742"/>
    </source>
</evidence>
<evidence type="ECO:0000256" key="13">
    <source>
        <dbReference type="ARBA" id="ARBA00033470"/>
    </source>
</evidence>
<dbReference type="InterPro" id="IPR013815">
    <property type="entry name" value="ATP_grasp_subdomain_1"/>
</dbReference>
<dbReference type="GO" id="GO:0006094">
    <property type="term" value="P:gluconeogenesis"/>
    <property type="evidence" value="ECO:0007669"/>
    <property type="project" value="UniProtKB-UniPathway"/>
</dbReference>